<comment type="similarity">
    <text evidence="2">Belongs to the eukaryotic ribosomal protein P1/P2 family.</text>
</comment>
<evidence type="ECO:0000256" key="4">
    <source>
        <dbReference type="ARBA" id="ARBA00022980"/>
    </source>
</evidence>
<comment type="caution">
    <text evidence="8">The sequence shown here is derived from an EMBL/GenBank/DDBJ whole genome shotgun (WGS) entry which is preliminary data.</text>
</comment>
<gene>
    <name evidence="8" type="ORF">HU200_040949</name>
</gene>
<dbReference type="Gene3D" id="1.10.10.1410">
    <property type="match status" value="1"/>
</dbReference>
<dbReference type="PANTHER" id="PTHR21141:SF38">
    <property type="entry name" value="OS08G0250300 PROTEIN"/>
    <property type="match status" value="1"/>
</dbReference>
<dbReference type="GO" id="GO:0003735">
    <property type="term" value="F:structural constituent of ribosome"/>
    <property type="evidence" value="ECO:0007669"/>
    <property type="project" value="InterPro"/>
</dbReference>
<evidence type="ECO:0008006" key="10">
    <source>
        <dbReference type="Google" id="ProtNLM"/>
    </source>
</evidence>
<evidence type="ECO:0000256" key="6">
    <source>
        <dbReference type="SAM" id="MobiDB-lite"/>
    </source>
</evidence>
<evidence type="ECO:0000256" key="2">
    <source>
        <dbReference type="ARBA" id="ARBA00005436"/>
    </source>
</evidence>
<protein>
    <recommendedName>
        <fullName evidence="10">Ribosomal protein P2</fullName>
    </recommendedName>
</protein>
<feature type="signal peptide" evidence="7">
    <location>
        <begin position="1"/>
        <end position="20"/>
    </location>
</feature>
<dbReference type="HAMAP" id="MF_01478">
    <property type="entry name" value="Ribosomal_L12_arch"/>
    <property type="match status" value="1"/>
</dbReference>
<feature type="compositionally biased region" description="Acidic residues" evidence="6">
    <location>
        <begin position="108"/>
        <end position="125"/>
    </location>
</feature>
<dbReference type="GO" id="GO:0002182">
    <property type="term" value="P:cytoplasmic translational elongation"/>
    <property type="evidence" value="ECO:0007669"/>
    <property type="project" value="InterPro"/>
</dbReference>
<dbReference type="FunFam" id="1.10.10.1410:FF:000002">
    <property type="entry name" value="60S acidic ribosomal protein P2"/>
    <property type="match status" value="1"/>
</dbReference>
<organism evidence="8 9">
    <name type="scientific">Digitaria exilis</name>
    <dbReference type="NCBI Taxonomy" id="1010633"/>
    <lineage>
        <taxon>Eukaryota</taxon>
        <taxon>Viridiplantae</taxon>
        <taxon>Streptophyta</taxon>
        <taxon>Embryophyta</taxon>
        <taxon>Tracheophyta</taxon>
        <taxon>Spermatophyta</taxon>
        <taxon>Magnoliopsida</taxon>
        <taxon>Liliopsida</taxon>
        <taxon>Poales</taxon>
        <taxon>Poaceae</taxon>
        <taxon>PACMAD clade</taxon>
        <taxon>Panicoideae</taxon>
        <taxon>Panicodae</taxon>
        <taxon>Paniceae</taxon>
        <taxon>Anthephorinae</taxon>
        <taxon>Digitaria</taxon>
    </lineage>
</organism>
<dbReference type="PANTHER" id="PTHR21141">
    <property type="entry name" value="60S ACIDIC RIBOSOMAL PROTEIN FAMILY MEMBER"/>
    <property type="match status" value="1"/>
</dbReference>
<evidence type="ECO:0000313" key="9">
    <source>
        <dbReference type="Proteomes" id="UP000636709"/>
    </source>
</evidence>
<evidence type="ECO:0000256" key="1">
    <source>
        <dbReference type="ARBA" id="ARBA00003362"/>
    </source>
</evidence>
<dbReference type="EMBL" id="JACEFO010001972">
    <property type="protein sequence ID" value="KAF8690582.1"/>
    <property type="molecule type" value="Genomic_DNA"/>
</dbReference>
<dbReference type="OrthoDB" id="1227494at2759"/>
<keyword evidence="9" id="KW-1185">Reference proteome</keyword>
<proteinExistence type="inferred from homology"/>
<comment type="subunit">
    <text evidence="3">P1 and P2 exist as dimers at the large ribosomal subunit.</text>
</comment>
<name>A0A835BD88_9POAL</name>
<feature type="region of interest" description="Disordered" evidence="6">
    <location>
        <begin position="98"/>
        <end position="125"/>
    </location>
</feature>
<evidence type="ECO:0000256" key="7">
    <source>
        <dbReference type="SAM" id="SignalP"/>
    </source>
</evidence>
<dbReference type="GO" id="GO:0044877">
    <property type="term" value="F:protein-containing complex binding"/>
    <property type="evidence" value="ECO:0007669"/>
    <property type="project" value="UniProtKB-ARBA"/>
</dbReference>
<dbReference type="InterPro" id="IPR038716">
    <property type="entry name" value="P1/P2_N_sf"/>
</dbReference>
<dbReference type="Proteomes" id="UP000636709">
    <property type="component" value="Unassembled WGS sequence"/>
</dbReference>
<keyword evidence="5" id="KW-0687">Ribonucleoprotein</keyword>
<evidence type="ECO:0000313" key="8">
    <source>
        <dbReference type="EMBL" id="KAF8690582.1"/>
    </source>
</evidence>
<dbReference type="Pfam" id="PF00428">
    <property type="entry name" value="Ribosomal_60s"/>
    <property type="match status" value="1"/>
</dbReference>
<sequence length="125" mass="12733">MKFVAAYLLAYLGAAESAAAVAEVPAAAPTKEDVLRILASVGADAEGAEDRLDMLFAQLEGKDVADLLAAGREQLAYAPSGASAAAFAAGGPAAAAAADEAAAKEQEKEEEGEEDELVFNLFDEE</sequence>
<keyword evidence="7" id="KW-0732">Signal</keyword>
<reference evidence="8" key="1">
    <citation type="submission" date="2020-07" db="EMBL/GenBank/DDBJ databases">
        <title>Genome sequence and genetic diversity analysis of an under-domesticated orphan crop, white fonio (Digitaria exilis).</title>
        <authorList>
            <person name="Bennetzen J.L."/>
            <person name="Chen S."/>
            <person name="Ma X."/>
            <person name="Wang X."/>
            <person name="Yssel A.E.J."/>
            <person name="Chaluvadi S.R."/>
            <person name="Johnson M."/>
            <person name="Gangashetty P."/>
            <person name="Hamidou F."/>
            <person name="Sanogo M.D."/>
            <person name="Zwaenepoel A."/>
            <person name="Wallace J."/>
            <person name="Van De Peer Y."/>
            <person name="Van Deynze A."/>
        </authorList>
    </citation>
    <scope>NUCLEOTIDE SEQUENCE</scope>
    <source>
        <tissue evidence="8">Leaves</tissue>
    </source>
</reference>
<dbReference type="AlphaFoldDB" id="A0A835BD88"/>
<keyword evidence="4" id="KW-0689">Ribosomal protein</keyword>
<dbReference type="InterPro" id="IPR044076">
    <property type="entry name" value="Ribosomal_P2"/>
</dbReference>
<dbReference type="InterPro" id="IPR027534">
    <property type="entry name" value="Ribosomal_P1/P2"/>
</dbReference>
<comment type="function">
    <text evidence="1">Plays an important role in the elongation step of protein synthesis.</text>
</comment>
<feature type="chain" id="PRO_5032269106" description="Ribosomal protein P2" evidence="7">
    <location>
        <begin position="21"/>
        <end position="125"/>
    </location>
</feature>
<evidence type="ECO:0000256" key="3">
    <source>
        <dbReference type="ARBA" id="ARBA00011266"/>
    </source>
</evidence>
<accession>A0A835BD88</accession>
<evidence type="ECO:0000256" key="5">
    <source>
        <dbReference type="ARBA" id="ARBA00023274"/>
    </source>
</evidence>
<dbReference type="GO" id="GO:0022625">
    <property type="term" value="C:cytosolic large ribosomal subunit"/>
    <property type="evidence" value="ECO:0007669"/>
    <property type="project" value="InterPro"/>
</dbReference>